<accession>A0AAW0EK11</accession>
<evidence type="ECO:0000256" key="12">
    <source>
        <dbReference type="RuleBase" id="RU003651"/>
    </source>
</evidence>
<comment type="subcellular location">
    <subcellularLocation>
        <location evidence="1">Endosome membrane</location>
        <topology evidence="1">Peripheral membrane protein</topology>
    </subcellularLocation>
</comment>
<keyword evidence="4" id="KW-0813">Transport</keyword>
<dbReference type="GO" id="GO:0015031">
    <property type="term" value="P:protein transport"/>
    <property type="evidence" value="ECO:0007669"/>
    <property type="project" value="UniProtKB-KW"/>
</dbReference>
<name>A0AAW0EK11_9AGAR</name>
<keyword evidence="16" id="KW-1185">Reference proteome</keyword>
<dbReference type="Pfam" id="PF17862">
    <property type="entry name" value="AAA_lid_3"/>
    <property type="match status" value="1"/>
</dbReference>
<dbReference type="Gene3D" id="1.10.8.60">
    <property type="match status" value="1"/>
</dbReference>
<feature type="domain" description="MIT" evidence="14">
    <location>
        <begin position="4"/>
        <end position="81"/>
    </location>
</feature>
<keyword evidence="9" id="KW-0653">Protein transport</keyword>
<dbReference type="SMART" id="SM00745">
    <property type="entry name" value="MIT"/>
    <property type="match status" value="1"/>
</dbReference>
<sequence length="426" mass="47676">MVPRQASLDKAIEIAQKAIENDKAQNHREACKEYMDALDYFMVALKYEKNEQFKILIRSKIDNYLSRAEILKKHLAGPVGALQSTNALMADEDPETKKLRAGLSEAILGPAGSDVSWDDIAGLEAAKMSLKEAVILPLKFPHLFSGMRKPWRGILLYGPPGTGKSYLAKAVATEAKSTFFSISSSDLVSKWQGDSEKLVKHLFQMAREMKPAIIFIDEIDSMTGARGDGDSDASRRLKTEFLVQMDGVAHDNKNVLVIGATNIPWQIDLSIKRRFQKRIYIPLPGLEARKRMFELHVGETPCELSSEHYQWLAERTEGYSGADIQIVVQDALMQPIRKLITATHFKPAMMDGEMSADEPVKWIFCSPGDPEAVEKSWTTLTAEELFEPKITLVDFTAALENVRPSVVEEDLVKHQQWTKDFGSDGS</sequence>
<evidence type="ECO:0000256" key="4">
    <source>
        <dbReference type="ARBA" id="ARBA00022448"/>
    </source>
</evidence>
<dbReference type="SUPFAM" id="SSF52540">
    <property type="entry name" value="P-loop containing nucleoside triphosphate hydrolases"/>
    <property type="match status" value="1"/>
</dbReference>
<comment type="caution">
    <text evidence="15">The sequence shown here is derived from an EMBL/GenBank/DDBJ whole genome shotgun (WGS) entry which is preliminary data.</text>
</comment>
<dbReference type="GO" id="GO:0007033">
    <property type="term" value="P:vacuole organization"/>
    <property type="evidence" value="ECO:0007669"/>
    <property type="project" value="TreeGrafter"/>
</dbReference>
<dbReference type="InterPro" id="IPR015415">
    <property type="entry name" value="Spast_Vps4_C"/>
</dbReference>
<comment type="similarity">
    <text evidence="2 12">Belongs to the AAA ATPase family.</text>
</comment>
<dbReference type="InterPro" id="IPR003960">
    <property type="entry name" value="ATPase_AAA_CS"/>
</dbReference>
<dbReference type="EMBL" id="JAWWNJ010000001">
    <property type="protein sequence ID" value="KAK7064933.1"/>
    <property type="molecule type" value="Genomic_DNA"/>
</dbReference>
<dbReference type="InterPro" id="IPR007330">
    <property type="entry name" value="MIT_dom"/>
</dbReference>
<dbReference type="FunFam" id="1.20.58.80:FF:000004">
    <property type="entry name" value="Vacuolar protein sorting-associated protein 4"/>
    <property type="match status" value="1"/>
</dbReference>
<evidence type="ECO:0000256" key="10">
    <source>
        <dbReference type="ARBA" id="ARBA00023136"/>
    </source>
</evidence>
<feature type="domain" description="AAA+ ATPase" evidence="13">
    <location>
        <begin position="150"/>
        <end position="285"/>
    </location>
</feature>
<dbReference type="InterPro" id="IPR041569">
    <property type="entry name" value="AAA_lid_3"/>
</dbReference>
<evidence type="ECO:0000256" key="11">
    <source>
        <dbReference type="ARBA" id="ARBA00048883"/>
    </source>
</evidence>
<evidence type="ECO:0000256" key="7">
    <source>
        <dbReference type="ARBA" id="ARBA00022801"/>
    </source>
</evidence>
<evidence type="ECO:0000256" key="5">
    <source>
        <dbReference type="ARBA" id="ARBA00022741"/>
    </source>
</evidence>
<comment type="catalytic activity">
    <reaction evidence="11">
        <text>ATP + H2O = ADP + phosphate + H(+)</text>
        <dbReference type="Rhea" id="RHEA:13065"/>
        <dbReference type="ChEBI" id="CHEBI:15377"/>
        <dbReference type="ChEBI" id="CHEBI:15378"/>
        <dbReference type="ChEBI" id="CHEBI:30616"/>
        <dbReference type="ChEBI" id="CHEBI:43474"/>
        <dbReference type="ChEBI" id="CHEBI:456216"/>
        <dbReference type="EC" id="3.6.4.6"/>
    </reaction>
</comment>
<dbReference type="SMART" id="SM00382">
    <property type="entry name" value="AAA"/>
    <property type="match status" value="1"/>
</dbReference>
<dbReference type="FunFam" id="1.10.8.60:FF:000015">
    <property type="entry name" value="vacuolar protein sorting-associated protein 4A"/>
    <property type="match status" value="1"/>
</dbReference>
<dbReference type="InterPro" id="IPR003593">
    <property type="entry name" value="AAA+_ATPase"/>
</dbReference>
<dbReference type="Pfam" id="PF09336">
    <property type="entry name" value="Vps4_C"/>
    <property type="match status" value="1"/>
</dbReference>
<keyword evidence="10" id="KW-0472">Membrane</keyword>
<evidence type="ECO:0000256" key="6">
    <source>
        <dbReference type="ARBA" id="ARBA00022753"/>
    </source>
</evidence>
<evidence type="ECO:0000313" key="16">
    <source>
        <dbReference type="Proteomes" id="UP001362999"/>
    </source>
</evidence>
<dbReference type="Proteomes" id="UP001362999">
    <property type="component" value="Unassembled WGS sequence"/>
</dbReference>
<evidence type="ECO:0000259" key="13">
    <source>
        <dbReference type="SMART" id="SM00382"/>
    </source>
</evidence>
<dbReference type="GO" id="GO:0016887">
    <property type="term" value="F:ATP hydrolysis activity"/>
    <property type="evidence" value="ECO:0007669"/>
    <property type="project" value="InterPro"/>
</dbReference>
<keyword evidence="5 12" id="KW-0547">Nucleotide-binding</keyword>
<dbReference type="GO" id="GO:0016197">
    <property type="term" value="P:endosomal transport"/>
    <property type="evidence" value="ECO:0007669"/>
    <property type="project" value="TreeGrafter"/>
</dbReference>
<dbReference type="PANTHER" id="PTHR23074:SF83">
    <property type="entry name" value="VACUOLAR PROTEIN SORTING-ASSOCIATED PROTEIN 4A"/>
    <property type="match status" value="1"/>
</dbReference>
<gene>
    <name evidence="15" type="ORF">R3P38DRAFT_61514</name>
</gene>
<evidence type="ECO:0000313" key="15">
    <source>
        <dbReference type="EMBL" id="KAK7064933.1"/>
    </source>
</evidence>
<dbReference type="Pfam" id="PF04212">
    <property type="entry name" value="MIT"/>
    <property type="match status" value="1"/>
</dbReference>
<dbReference type="Gene3D" id="3.40.50.300">
    <property type="entry name" value="P-loop containing nucleotide triphosphate hydrolases"/>
    <property type="match status" value="1"/>
</dbReference>
<evidence type="ECO:0000256" key="3">
    <source>
        <dbReference type="ARBA" id="ARBA00012674"/>
    </source>
</evidence>
<dbReference type="AlphaFoldDB" id="A0AAW0EK11"/>
<keyword evidence="6" id="KW-0967">Endosome</keyword>
<dbReference type="InterPro" id="IPR003959">
    <property type="entry name" value="ATPase_AAA_core"/>
</dbReference>
<dbReference type="GO" id="GO:0045324">
    <property type="term" value="P:late endosome to vacuole transport"/>
    <property type="evidence" value="ECO:0007669"/>
    <property type="project" value="UniProtKB-ARBA"/>
</dbReference>
<evidence type="ECO:0000256" key="2">
    <source>
        <dbReference type="ARBA" id="ARBA00006914"/>
    </source>
</evidence>
<dbReference type="InterPro" id="IPR027417">
    <property type="entry name" value="P-loop_NTPase"/>
</dbReference>
<dbReference type="EC" id="3.6.4.6" evidence="3"/>
<dbReference type="GO" id="GO:0005524">
    <property type="term" value="F:ATP binding"/>
    <property type="evidence" value="ECO:0007669"/>
    <property type="project" value="UniProtKB-KW"/>
</dbReference>
<evidence type="ECO:0000256" key="8">
    <source>
        <dbReference type="ARBA" id="ARBA00022840"/>
    </source>
</evidence>
<keyword evidence="7" id="KW-0378">Hydrolase</keyword>
<reference evidence="15 16" key="1">
    <citation type="journal article" date="2024" name="J Genomics">
        <title>Draft genome sequencing and assembly of Favolaschia claudopus CIRM-BRFM 2984 isolated from oak limbs.</title>
        <authorList>
            <person name="Navarro D."/>
            <person name="Drula E."/>
            <person name="Chaduli D."/>
            <person name="Cazenave R."/>
            <person name="Ahrendt S."/>
            <person name="Wang J."/>
            <person name="Lipzen A."/>
            <person name="Daum C."/>
            <person name="Barry K."/>
            <person name="Grigoriev I.V."/>
            <person name="Favel A."/>
            <person name="Rosso M.N."/>
            <person name="Martin F."/>
        </authorList>
    </citation>
    <scope>NUCLEOTIDE SEQUENCE [LARGE SCALE GENOMIC DNA]</scope>
    <source>
        <strain evidence="15 16">CIRM-BRFM 2984</strain>
    </source>
</reference>
<dbReference type="Pfam" id="PF00004">
    <property type="entry name" value="AAA"/>
    <property type="match status" value="1"/>
</dbReference>
<evidence type="ECO:0000259" key="14">
    <source>
        <dbReference type="SMART" id="SM00745"/>
    </source>
</evidence>
<dbReference type="Gene3D" id="1.20.58.80">
    <property type="entry name" value="Phosphotransferase system, lactose/cellobiose-type IIA subunit"/>
    <property type="match status" value="1"/>
</dbReference>
<proteinExistence type="inferred from homology"/>
<organism evidence="15 16">
    <name type="scientific">Favolaschia claudopus</name>
    <dbReference type="NCBI Taxonomy" id="2862362"/>
    <lineage>
        <taxon>Eukaryota</taxon>
        <taxon>Fungi</taxon>
        <taxon>Dikarya</taxon>
        <taxon>Basidiomycota</taxon>
        <taxon>Agaricomycotina</taxon>
        <taxon>Agaricomycetes</taxon>
        <taxon>Agaricomycetidae</taxon>
        <taxon>Agaricales</taxon>
        <taxon>Marasmiineae</taxon>
        <taxon>Mycenaceae</taxon>
        <taxon>Favolaschia</taxon>
    </lineage>
</organism>
<dbReference type="FunFam" id="3.40.50.300:FF:000043">
    <property type="entry name" value="Vacuolar protein sorting-associated protein 4"/>
    <property type="match status" value="1"/>
</dbReference>
<evidence type="ECO:0000256" key="9">
    <source>
        <dbReference type="ARBA" id="ARBA00022927"/>
    </source>
</evidence>
<dbReference type="InterPro" id="IPR050304">
    <property type="entry name" value="MT-severing_AAA_ATPase"/>
</dbReference>
<dbReference type="PANTHER" id="PTHR23074">
    <property type="entry name" value="AAA DOMAIN-CONTAINING"/>
    <property type="match status" value="1"/>
</dbReference>
<evidence type="ECO:0000256" key="1">
    <source>
        <dbReference type="ARBA" id="ARBA00004481"/>
    </source>
</evidence>
<dbReference type="InterPro" id="IPR036181">
    <property type="entry name" value="MIT_dom_sf"/>
</dbReference>
<dbReference type="PROSITE" id="PS00674">
    <property type="entry name" value="AAA"/>
    <property type="match status" value="1"/>
</dbReference>
<protein>
    <recommendedName>
        <fullName evidence="3">vesicle-fusing ATPase</fullName>
        <ecNumber evidence="3">3.6.4.6</ecNumber>
    </recommendedName>
</protein>
<dbReference type="GO" id="GO:0010008">
    <property type="term" value="C:endosome membrane"/>
    <property type="evidence" value="ECO:0007669"/>
    <property type="project" value="UniProtKB-SubCell"/>
</dbReference>
<keyword evidence="8 12" id="KW-0067">ATP-binding</keyword>
<dbReference type="SUPFAM" id="SSF116846">
    <property type="entry name" value="MIT domain"/>
    <property type="match status" value="1"/>
</dbReference>